<reference evidence="6" key="1">
    <citation type="journal article" date="2023" name="PhytoFront">
        <title>Draft Genome Resources of Seven Strains of Tilletia horrida, Causal Agent of Kernel Smut of Rice.</title>
        <authorList>
            <person name="Khanal S."/>
            <person name="Antony Babu S."/>
            <person name="Zhou X.G."/>
        </authorList>
    </citation>
    <scope>NUCLEOTIDE SEQUENCE</scope>
    <source>
        <strain evidence="6">TX6</strain>
    </source>
</reference>
<dbReference type="InterPro" id="IPR036812">
    <property type="entry name" value="NAD(P)_OxRdtase_dom_sf"/>
</dbReference>
<feature type="binding site" evidence="3">
    <location>
        <position position="113"/>
    </location>
    <ligand>
        <name>substrate</name>
    </ligand>
</feature>
<protein>
    <recommendedName>
        <fullName evidence="5">NADP-dependent oxidoreductase domain-containing protein</fullName>
    </recommendedName>
</protein>
<dbReference type="AlphaFoldDB" id="A0AAN6JRC0"/>
<dbReference type="InterPro" id="IPR020471">
    <property type="entry name" value="AKR"/>
</dbReference>
<dbReference type="InterPro" id="IPR023210">
    <property type="entry name" value="NADP_OxRdtase_dom"/>
</dbReference>
<feature type="active site" description="Proton donor" evidence="2">
    <location>
        <position position="52"/>
    </location>
</feature>
<evidence type="ECO:0000256" key="2">
    <source>
        <dbReference type="PIRSR" id="PIRSR000097-1"/>
    </source>
</evidence>
<dbReference type="PRINTS" id="PR00069">
    <property type="entry name" value="ALDKETRDTASE"/>
</dbReference>
<evidence type="ECO:0000313" key="7">
    <source>
        <dbReference type="Proteomes" id="UP001176517"/>
    </source>
</evidence>
<proteinExistence type="predicted"/>
<accession>A0AAN6JRC0</accession>
<evidence type="ECO:0000256" key="1">
    <source>
        <dbReference type="ARBA" id="ARBA00023002"/>
    </source>
</evidence>
<feature type="domain" description="NADP-dependent oxidoreductase" evidence="5">
    <location>
        <begin position="18"/>
        <end position="291"/>
    </location>
</feature>
<dbReference type="Pfam" id="PF00248">
    <property type="entry name" value="Aldo_ket_red"/>
    <property type="match status" value="1"/>
</dbReference>
<keyword evidence="7" id="KW-1185">Reference proteome</keyword>
<evidence type="ECO:0000256" key="3">
    <source>
        <dbReference type="PIRSR" id="PIRSR000097-2"/>
    </source>
</evidence>
<feature type="site" description="Lowers pKa of active site Tyr" evidence="4">
    <location>
        <position position="80"/>
    </location>
</feature>
<dbReference type="Gene3D" id="3.20.20.100">
    <property type="entry name" value="NADP-dependent oxidoreductase domain"/>
    <property type="match status" value="1"/>
</dbReference>
<dbReference type="Proteomes" id="UP001176517">
    <property type="component" value="Unassembled WGS sequence"/>
</dbReference>
<dbReference type="PROSITE" id="PS00062">
    <property type="entry name" value="ALDOKETO_REDUCTASE_2"/>
    <property type="match status" value="1"/>
</dbReference>
<dbReference type="PROSITE" id="PS00798">
    <property type="entry name" value="ALDOKETO_REDUCTASE_1"/>
    <property type="match status" value="1"/>
</dbReference>
<dbReference type="FunFam" id="3.20.20.100:FF:000002">
    <property type="entry name" value="2,5-diketo-D-gluconic acid reductase A"/>
    <property type="match status" value="1"/>
</dbReference>
<name>A0AAN6JRC0_9BASI</name>
<evidence type="ECO:0000313" key="6">
    <source>
        <dbReference type="EMBL" id="KAK0551068.1"/>
    </source>
</evidence>
<dbReference type="SUPFAM" id="SSF51430">
    <property type="entry name" value="NAD(P)-linked oxidoreductase"/>
    <property type="match status" value="1"/>
</dbReference>
<organism evidence="6 7">
    <name type="scientific">Tilletia horrida</name>
    <dbReference type="NCBI Taxonomy" id="155126"/>
    <lineage>
        <taxon>Eukaryota</taxon>
        <taxon>Fungi</taxon>
        <taxon>Dikarya</taxon>
        <taxon>Basidiomycota</taxon>
        <taxon>Ustilaginomycotina</taxon>
        <taxon>Exobasidiomycetes</taxon>
        <taxon>Tilletiales</taxon>
        <taxon>Tilletiaceae</taxon>
        <taxon>Tilletia</taxon>
    </lineage>
</organism>
<gene>
    <name evidence="6" type="ORF">OC846_003446</name>
</gene>
<keyword evidence="1" id="KW-0560">Oxidoreductase</keyword>
<dbReference type="InterPro" id="IPR018170">
    <property type="entry name" value="Aldo/ket_reductase_CS"/>
</dbReference>
<dbReference type="GO" id="GO:0016616">
    <property type="term" value="F:oxidoreductase activity, acting on the CH-OH group of donors, NAD or NADP as acceptor"/>
    <property type="evidence" value="ECO:0007669"/>
    <property type="project" value="UniProtKB-ARBA"/>
</dbReference>
<dbReference type="PANTHER" id="PTHR11732">
    <property type="entry name" value="ALDO/KETO REDUCTASE"/>
    <property type="match status" value="1"/>
</dbReference>
<evidence type="ECO:0000256" key="4">
    <source>
        <dbReference type="PIRSR" id="PIRSR000097-3"/>
    </source>
</evidence>
<dbReference type="EMBL" id="JAPDMZ010000083">
    <property type="protein sequence ID" value="KAK0551068.1"/>
    <property type="molecule type" value="Genomic_DNA"/>
</dbReference>
<comment type="caution">
    <text evidence="6">The sequence shown here is derived from an EMBL/GenBank/DDBJ whole genome shotgun (WGS) entry which is preliminary data.</text>
</comment>
<dbReference type="PIRSF" id="PIRSF000097">
    <property type="entry name" value="AKR"/>
    <property type="match status" value="1"/>
</dbReference>
<evidence type="ECO:0000259" key="5">
    <source>
        <dbReference type="Pfam" id="PF00248"/>
    </source>
</evidence>
<sequence length="331" mass="36653">MSAGKTYTLNDGNKIPAIGLGTWQSTKEGEAKNAVISAVKAGYRHLDLAKVYGNQSEIGEALKELIPSVVKREDLFITSKLWNNAHKPQLVEAALDDTLQELGLDYLDLYLIHWPVAFESGKDVKDLFPSNPDGKTRKLDRNTTVIDTWKALIDVQKRTKKVKSIGVSNFSPEVIDALVKATGVTPAAHQVEAHPLLPQDELDAYHKKHNIHLTAYSPLGGSYGKVKILTEYDEVKEVASKLNADPAQVLVAWGVQRGWSVIPKSVTPKRIETNFKSVELSAEDEKKVSSLLQSLGRKRMNIPSDYSPPWDIDVFGEPEEQSQQYKVNVGA</sequence>